<dbReference type="AlphaFoldDB" id="A0A062V5Z7"/>
<dbReference type="InterPro" id="IPR010488">
    <property type="entry name" value="Zeta_toxin_domain"/>
</dbReference>
<dbReference type="OrthoDB" id="9791543at2"/>
<accession>A0A062V5Z7</accession>
<dbReference type="STRING" id="1280954.HPO_14661"/>
<dbReference type="PATRIC" id="fig|1280954.3.peg.2968"/>
<evidence type="ECO:0000259" key="3">
    <source>
        <dbReference type="Pfam" id="PF06414"/>
    </source>
</evidence>
<evidence type="ECO:0000313" key="5">
    <source>
        <dbReference type="Proteomes" id="UP000027100"/>
    </source>
</evidence>
<dbReference type="Pfam" id="PF06414">
    <property type="entry name" value="Zeta_toxin"/>
    <property type="match status" value="1"/>
</dbReference>
<dbReference type="Gene3D" id="3.40.50.300">
    <property type="entry name" value="P-loop containing nucleotide triphosphate hydrolases"/>
    <property type="match status" value="1"/>
</dbReference>
<protein>
    <recommendedName>
        <fullName evidence="3">Zeta toxin domain-containing protein</fullName>
    </recommendedName>
</protein>
<evidence type="ECO:0000256" key="2">
    <source>
        <dbReference type="ARBA" id="ARBA00022840"/>
    </source>
</evidence>
<keyword evidence="5" id="KW-1185">Reference proteome</keyword>
<dbReference type="SUPFAM" id="SSF52540">
    <property type="entry name" value="P-loop containing nucleoside triphosphate hydrolases"/>
    <property type="match status" value="1"/>
</dbReference>
<dbReference type="PANTHER" id="PTHR39206">
    <property type="entry name" value="SLL8004 PROTEIN"/>
    <property type="match status" value="1"/>
</dbReference>
<sequence>MPDAIIIAGANGAGKTTFARHFVPMAFPNAVFLNADEIQAESATTASPLAAGRELIRRLEETVAAHRDFIVETTLSSNQYTKRIPAWQVEGYTVTLIFLEVPGPDFAVARVEKRVAMGGHGIPEKDIRRRYHRGLELFEATYRHLPDLWYWYKWNGQSYEIFDQFTKAP</sequence>
<name>A0A062V5Z7_9PROT</name>
<keyword evidence="2" id="KW-0067">ATP-binding</keyword>
<feature type="domain" description="Zeta toxin" evidence="3">
    <location>
        <begin position="2"/>
        <end position="140"/>
    </location>
</feature>
<evidence type="ECO:0000256" key="1">
    <source>
        <dbReference type="ARBA" id="ARBA00022741"/>
    </source>
</evidence>
<dbReference type="GO" id="GO:0005524">
    <property type="term" value="F:ATP binding"/>
    <property type="evidence" value="ECO:0007669"/>
    <property type="project" value="UniProtKB-KW"/>
</dbReference>
<gene>
    <name evidence="4" type="ORF">HPO_14661</name>
</gene>
<dbReference type="InterPro" id="IPR027417">
    <property type="entry name" value="P-loop_NTPase"/>
</dbReference>
<dbReference type="GO" id="GO:0016301">
    <property type="term" value="F:kinase activity"/>
    <property type="evidence" value="ECO:0007669"/>
    <property type="project" value="InterPro"/>
</dbReference>
<dbReference type="EMBL" id="ARYM01000019">
    <property type="protein sequence ID" value="KCZ97430.1"/>
    <property type="molecule type" value="Genomic_DNA"/>
</dbReference>
<keyword evidence="1" id="KW-0547">Nucleotide-binding</keyword>
<comment type="caution">
    <text evidence="4">The sequence shown here is derived from an EMBL/GenBank/DDBJ whole genome shotgun (WGS) entry which is preliminary data.</text>
</comment>
<dbReference type="RefSeq" id="WP_035600333.1">
    <property type="nucleotide sequence ID" value="NZ_ARYM01000019.1"/>
</dbReference>
<reference evidence="4 5" key="1">
    <citation type="journal article" date="2014" name="Antonie Van Leeuwenhoek">
        <title>Hyphomonas beringensis sp. nov. and Hyphomonas chukchiensis sp. nov., isolated from surface seawater of the Bering Sea and Chukchi Sea.</title>
        <authorList>
            <person name="Li C."/>
            <person name="Lai Q."/>
            <person name="Li G."/>
            <person name="Dong C."/>
            <person name="Wang J."/>
            <person name="Liao Y."/>
            <person name="Shao Z."/>
        </authorList>
    </citation>
    <scope>NUCLEOTIDE SEQUENCE [LARGE SCALE GENOMIC DNA]</scope>
    <source>
        <strain evidence="4 5">PS728</strain>
    </source>
</reference>
<evidence type="ECO:0000313" key="4">
    <source>
        <dbReference type="EMBL" id="KCZ97430.1"/>
    </source>
</evidence>
<dbReference type="PANTHER" id="PTHR39206:SF1">
    <property type="entry name" value="SLL8004 PROTEIN"/>
    <property type="match status" value="1"/>
</dbReference>
<proteinExistence type="predicted"/>
<dbReference type="eggNOG" id="COG4185">
    <property type="taxonomic scope" value="Bacteria"/>
</dbReference>
<dbReference type="Proteomes" id="UP000027100">
    <property type="component" value="Unassembled WGS sequence"/>
</dbReference>
<organism evidence="4 5">
    <name type="scientific">Hyphomonas polymorpha PS728</name>
    <dbReference type="NCBI Taxonomy" id="1280954"/>
    <lineage>
        <taxon>Bacteria</taxon>
        <taxon>Pseudomonadati</taxon>
        <taxon>Pseudomonadota</taxon>
        <taxon>Alphaproteobacteria</taxon>
        <taxon>Hyphomonadales</taxon>
        <taxon>Hyphomonadaceae</taxon>
        <taxon>Hyphomonas</taxon>
    </lineage>
</organism>